<dbReference type="OrthoDB" id="3494876at2"/>
<reference evidence="1 2" key="1">
    <citation type="submission" date="2017-05" db="EMBL/GenBank/DDBJ databases">
        <authorList>
            <person name="Varghese N."/>
            <person name="Submissions S."/>
        </authorList>
    </citation>
    <scope>NUCLEOTIDE SEQUENCE [LARGE SCALE GENOMIC DNA]</scope>
    <source>
        <strain evidence="1 2">DSM 45474</strain>
    </source>
</reference>
<accession>A0A521BSB2</accession>
<evidence type="ECO:0000313" key="2">
    <source>
        <dbReference type="Proteomes" id="UP000315636"/>
    </source>
</evidence>
<dbReference type="Proteomes" id="UP000315636">
    <property type="component" value="Unassembled WGS sequence"/>
</dbReference>
<protein>
    <submittedName>
        <fullName evidence="1">Uncharacterized protein</fullName>
    </submittedName>
</protein>
<organism evidence="1 2">
    <name type="scientific">Melghirimyces algeriensis</name>
    <dbReference type="NCBI Taxonomy" id="910412"/>
    <lineage>
        <taxon>Bacteria</taxon>
        <taxon>Bacillati</taxon>
        <taxon>Bacillota</taxon>
        <taxon>Bacilli</taxon>
        <taxon>Bacillales</taxon>
        <taxon>Thermoactinomycetaceae</taxon>
        <taxon>Melghirimyces</taxon>
    </lineage>
</organism>
<dbReference type="EMBL" id="FXTI01000002">
    <property type="protein sequence ID" value="SMO50062.1"/>
    <property type="molecule type" value="Genomic_DNA"/>
</dbReference>
<sequence length="562" mass="65704">MNHQRKKGMTHKLWQYVLAPYLLVSLCLLSVQSLMGIMNVSSHVVYAKNDSPHVLGDYAGEIREARPRKDGIRHVDTPRMIRKLKKLGINTYTYLVWHAPTDWDDLRREFLPAAKHAGINVLVYLVPPSESRVNQSEPFGTDYVAWFRAIGRLSQSYPNLKGVVMDDFNHNLSFFSPDYVRKMRRAGRAFNPNLKFYPQIYYSAIQPDLLQRYRSLFDGLVMTFRDGRYRNTQRLDQMEKQIQNASSLLKKNGLPLILMIHASKLSATPSNPSVSYIQKSMGIGLKHLRKGTIQGLITYALQKEWFSERKDRRAYNGFGYGCLFVPRTPFHAKGKRGEIRQQIHLNPSRKYSLQFQHMSVYPRNLKSGQYIKQVLIDDHIVWEEDVQRSQPEKWKKEQLNLTPYLTGKKKAVLTLRLLQKNKGSTNSWLFIGFDHLETTGFQLENTDFEKESGWDYQSNHPAILGQTLIFDPNRRLRIYLIAMTMFTVYHLYDEVIKYDHPSLNKEAEKLFQAVTDQQHQHASRSLQCLMSQLEQKSFKRSDSIRKIQDYTQKLERLFMVNP</sequence>
<dbReference type="InterPro" id="IPR017853">
    <property type="entry name" value="GH"/>
</dbReference>
<proteinExistence type="predicted"/>
<evidence type="ECO:0000313" key="1">
    <source>
        <dbReference type="EMBL" id="SMO50062.1"/>
    </source>
</evidence>
<dbReference type="AlphaFoldDB" id="A0A521BSB2"/>
<dbReference type="SUPFAM" id="SSF51445">
    <property type="entry name" value="(Trans)glycosidases"/>
    <property type="match status" value="1"/>
</dbReference>
<name>A0A521BSB2_9BACL</name>
<dbReference type="RefSeq" id="WP_142504645.1">
    <property type="nucleotide sequence ID" value="NZ_FXTI01000002.1"/>
</dbReference>
<gene>
    <name evidence="1" type="ORF">SAMN06264849_102365</name>
</gene>
<keyword evidence="2" id="KW-1185">Reference proteome</keyword>